<accession>A0A177WCZ5</accession>
<proteinExistence type="predicted"/>
<gene>
    <name evidence="2" type="ORF">BDEG_21945</name>
</gene>
<protein>
    <submittedName>
        <fullName evidence="2">Uncharacterized protein</fullName>
    </submittedName>
</protein>
<name>A0A177WCZ5_BATDL</name>
<keyword evidence="1" id="KW-0472">Membrane</keyword>
<reference evidence="2 3" key="1">
    <citation type="submission" date="2006-10" db="EMBL/GenBank/DDBJ databases">
        <title>The Genome Sequence of Batrachochytrium dendrobatidis JEL423.</title>
        <authorList>
            <consortium name="The Broad Institute Genome Sequencing Platform"/>
            <person name="Birren B."/>
            <person name="Lander E."/>
            <person name="Galagan J."/>
            <person name="Cuomo C."/>
            <person name="Devon K."/>
            <person name="Jaffe D."/>
            <person name="Butler J."/>
            <person name="Alvarez P."/>
            <person name="Gnerre S."/>
            <person name="Grabherr M."/>
            <person name="Kleber M."/>
            <person name="Mauceli E."/>
            <person name="Brockman W."/>
            <person name="Young S."/>
            <person name="LaButti K."/>
            <person name="Sykes S."/>
            <person name="DeCaprio D."/>
            <person name="Crawford M."/>
            <person name="Koehrsen M."/>
            <person name="Engels R."/>
            <person name="Montgomery P."/>
            <person name="Pearson M."/>
            <person name="Howarth C."/>
            <person name="Larson L."/>
            <person name="White J."/>
            <person name="O'Leary S."/>
            <person name="Kodira C."/>
            <person name="Zeng Q."/>
            <person name="Yandava C."/>
            <person name="Alvarado L."/>
            <person name="Longcore J."/>
            <person name="James T."/>
        </authorList>
    </citation>
    <scope>NUCLEOTIDE SEQUENCE [LARGE SCALE GENOMIC DNA]</scope>
    <source>
        <strain evidence="2 3">JEL423</strain>
    </source>
</reference>
<keyword evidence="1" id="KW-1133">Transmembrane helix</keyword>
<sequence length="174" mass="19562">MCKFFHTATARQRFQFFQHLLVFIPIIISYVFLFRTALTLQQQNWATLVPRVFRALCLPSDCNTDLPASSLTAPDESTGSCDLTVSQFISLLNVMGVGSSMSDSEMTLLHTNLDVTGNSRVSWGEFVYPFMGDGRWAVVVYIDSWRQAASSDYNIGFGLQKRQLIAPFIPRSTT</sequence>
<dbReference type="VEuPathDB" id="FungiDB:BDEG_21945"/>
<organism evidence="2 3">
    <name type="scientific">Batrachochytrium dendrobatidis (strain JEL423)</name>
    <dbReference type="NCBI Taxonomy" id="403673"/>
    <lineage>
        <taxon>Eukaryota</taxon>
        <taxon>Fungi</taxon>
        <taxon>Fungi incertae sedis</taxon>
        <taxon>Chytridiomycota</taxon>
        <taxon>Chytridiomycota incertae sedis</taxon>
        <taxon>Chytridiomycetes</taxon>
        <taxon>Rhizophydiales</taxon>
        <taxon>Rhizophydiales incertae sedis</taxon>
        <taxon>Batrachochytrium</taxon>
    </lineage>
</organism>
<reference evidence="2 3" key="2">
    <citation type="submission" date="2016-05" db="EMBL/GenBank/DDBJ databases">
        <title>Lineage-specific infection strategies underlie the spectrum of fungal disease in amphibians.</title>
        <authorList>
            <person name="Cuomo C.A."/>
            <person name="Farrer R.A."/>
            <person name="James T."/>
            <person name="Longcore J."/>
            <person name="Birren B."/>
        </authorList>
    </citation>
    <scope>NUCLEOTIDE SEQUENCE [LARGE SCALE GENOMIC DNA]</scope>
    <source>
        <strain evidence="2 3">JEL423</strain>
    </source>
</reference>
<dbReference type="EMBL" id="DS022301">
    <property type="protein sequence ID" value="OAJ37977.1"/>
    <property type="molecule type" value="Genomic_DNA"/>
</dbReference>
<dbReference type="Proteomes" id="UP000077115">
    <property type="component" value="Unassembled WGS sequence"/>
</dbReference>
<dbReference type="AlphaFoldDB" id="A0A177WCZ5"/>
<evidence type="ECO:0000313" key="2">
    <source>
        <dbReference type="EMBL" id="OAJ37977.1"/>
    </source>
</evidence>
<evidence type="ECO:0000313" key="3">
    <source>
        <dbReference type="Proteomes" id="UP000077115"/>
    </source>
</evidence>
<evidence type="ECO:0000256" key="1">
    <source>
        <dbReference type="SAM" id="Phobius"/>
    </source>
</evidence>
<feature type="transmembrane region" description="Helical" evidence="1">
    <location>
        <begin position="20"/>
        <end position="38"/>
    </location>
</feature>
<keyword evidence="1" id="KW-0812">Transmembrane</keyword>